<dbReference type="EMBL" id="JACVDC010000142">
    <property type="protein sequence ID" value="MBC9798613.1"/>
    <property type="molecule type" value="Genomic_DNA"/>
</dbReference>
<name>A0A926JW06_9FLAO</name>
<evidence type="ECO:0000313" key="4">
    <source>
        <dbReference type="Proteomes" id="UP000653730"/>
    </source>
</evidence>
<keyword evidence="1" id="KW-0732">Signal</keyword>
<feature type="signal peptide" evidence="1">
    <location>
        <begin position="1"/>
        <end position="19"/>
    </location>
</feature>
<dbReference type="AlphaFoldDB" id="A0A926JW06"/>
<evidence type="ECO:0000256" key="1">
    <source>
        <dbReference type="SAM" id="SignalP"/>
    </source>
</evidence>
<feature type="domain" description="DUF4097" evidence="2">
    <location>
        <begin position="140"/>
        <end position="247"/>
    </location>
</feature>
<keyword evidence="4" id="KW-1185">Reference proteome</keyword>
<dbReference type="Proteomes" id="UP000653730">
    <property type="component" value="Unassembled WGS sequence"/>
</dbReference>
<dbReference type="PANTHER" id="PTHR34094">
    <property type="match status" value="1"/>
</dbReference>
<feature type="chain" id="PRO_5036815037" evidence="1">
    <location>
        <begin position="20"/>
        <end position="250"/>
    </location>
</feature>
<gene>
    <name evidence="3" type="ORF">IBL28_21790</name>
</gene>
<dbReference type="RefSeq" id="WP_187967722.1">
    <property type="nucleotide sequence ID" value="NZ_JACVDC010000142.1"/>
</dbReference>
<accession>A0A926JW06</accession>
<evidence type="ECO:0000259" key="2">
    <source>
        <dbReference type="Pfam" id="PF13349"/>
    </source>
</evidence>
<sequence>MKYVKTLFITCLLSIGVNAQEYTAPLQGVEWIDIESKAEITIKSHGKNTMVIRPDSPVEIPEKAKGLRLVADGVDNTGTGFSVTQHGNRLMVKNLRKQDKGKAVIYLPASQNISVHSAGLNDMTISGFTGEIEADTEVTGNITITDVSGPVTANSNTGKVEVIFNRVNQNSPISISTSTGEIDVSLPSDTPANFNLNSTTGNIYTNFDLNIPDKEGLRPVSSQKVTGSVNNGGVHIRLNSATGNIYLRKK</sequence>
<comment type="caution">
    <text evidence="3">The sequence shown here is derived from an EMBL/GenBank/DDBJ whole genome shotgun (WGS) entry which is preliminary data.</text>
</comment>
<organism evidence="3 4">
    <name type="scientific">Sinomicrobium weinanense</name>
    <dbReference type="NCBI Taxonomy" id="2842200"/>
    <lineage>
        <taxon>Bacteria</taxon>
        <taxon>Pseudomonadati</taxon>
        <taxon>Bacteroidota</taxon>
        <taxon>Flavobacteriia</taxon>
        <taxon>Flavobacteriales</taxon>
        <taxon>Flavobacteriaceae</taxon>
        <taxon>Sinomicrobium</taxon>
    </lineage>
</organism>
<evidence type="ECO:0000313" key="3">
    <source>
        <dbReference type="EMBL" id="MBC9798613.1"/>
    </source>
</evidence>
<protein>
    <submittedName>
        <fullName evidence="3">DUF4097 family beta strand repeat protein</fullName>
    </submittedName>
</protein>
<proteinExistence type="predicted"/>
<dbReference type="Pfam" id="PF13349">
    <property type="entry name" value="DUF4097"/>
    <property type="match status" value="1"/>
</dbReference>
<dbReference type="InterPro" id="IPR025164">
    <property type="entry name" value="Toastrack_DUF4097"/>
</dbReference>
<reference evidence="3 4" key="1">
    <citation type="submission" date="2020-09" db="EMBL/GenBank/DDBJ databases">
        <title>Sinomicrobium weinanense sp. nov., a halophilic bacteria isolated from saline-alkali soil.</title>
        <authorList>
            <person name="Wu P."/>
            <person name="Ren H."/>
            <person name="Mei Y."/>
            <person name="Liang Y."/>
            <person name="Chen Z."/>
        </authorList>
    </citation>
    <scope>NUCLEOTIDE SEQUENCE [LARGE SCALE GENOMIC DNA]</scope>
    <source>
        <strain evidence="3 4">FJxs</strain>
    </source>
</reference>
<dbReference type="PANTHER" id="PTHR34094:SF1">
    <property type="entry name" value="PROTEIN FAM185A"/>
    <property type="match status" value="1"/>
</dbReference>